<proteinExistence type="predicted"/>
<feature type="region of interest" description="Disordered" evidence="1">
    <location>
        <begin position="395"/>
        <end position="533"/>
    </location>
</feature>
<organism evidence="2">
    <name type="scientific">Alexandrium catenella</name>
    <name type="common">Red tide dinoflagellate</name>
    <name type="synonym">Gonyaulax catenella</name>
    <dbReference type="NCBI Taxonomy" id="2925"/>
    <lineage>
        <taxon>Eukaryota</taxon>
        <taxon>Sar</taxon>
        <taxon>Alveolata</taxon>
        <taxon>Dinophyceae</taxon>
        <taxon>Gonyaulacales</taxon>
        <taxon>Pyrocystaceae</taxon>
        <taxon>Alexandrium</taxon>
    </lineage>
</organism>
<sequence length="533" mass="57079">MSSGVSLNTFLKSLGLESFEAKLLGLTGLQPTLEDFAFYVEEADLEDMLKVENGMRRPQLRKFWGALQAAKTAHKVDGVSDMIPKLEPSDDGASEPAGSRLVANPADQGSALRLPMKPGTGWVDQPEQRAEVFKELLQEKRRSLECRATSQSRGSSPRSGRGTATAQVVKAVPSRSTLPRAGKASKGKKASAEKHTSADGGTAPPWQLRNAIAALERILGPAVVKNCQRKRKLDTDLGLTQRFTDLSGLFNKSKGQSVTAAFGARPLAALAKFHAGSSLNSPQTLTSKSLQFATGRSLSTSSAPSAQSQRTSSNCNGDDDDWGAWNCRTSEPRPPLVAPLAHAAAAAKRKEGVQLQIVVDEAEQERRRQRRERFAATPATQRLLRRSCPSLLKDLPSKKPCLGSDESQRAAFTTRSNRGEPSPSKPLRAICNDGNTEEEDEDAWGSWTAAKETSALGSQENLGVTQEASAAAPGSDANSPVADKCPVAVKRSPTSASEGVEYEDSSEDSSEERSVAEADKAPVPERPQDTAFE</sequence>
<protein>
    <recommendedName>
        <fullName evidence="3">SAM domain-containing protein</fullName>
    </recommendedName>
</protein>
<feature type="region of interest" description="Disordered" evidence="1">
    <location>
        <begin position="144"/>
        <end position="205"/>
    </location>
</feature>
<dbReference type="EMBL" id="HBGE01008971">
    <property type="protein sequence ID" value="CAD9096817.1"/>
    <property type="molecule type" value="Transcribed_RNA"/>
</dbReference>
<feature type="compositionally biased region" description="Acidic residues" evidence="1">
    <location>
        <begin position="500"/>
        <end position="510"/>
    </location>
</feature>
<feature type="region of interest" description="Disordered" evidence="1">
    <location>
        <begin position="296"/>
        <end position="320"/>
    </location>
</feature>
<gene>
    <name evidence="2" type="ORF">ACAT0790_LOCUS5449</name>
</gene>
<accession>A0A7S1L7Y5</accession>
<evidence type="ECO:0000313" key="2">
    <source>
        <dbReference type="EMBL" id="CAD9096817.1"/>
    </source>
</evidence>
<evidence type="ECO:0000256" key="1">
    <source>
        <dbReference type="SAM" id="MobiDB-lite"/>
    </source>
</evidence>
<feature type="region of interest" description="Disordered" evidence="1">
    <location>
        <begin position="81"/>
        <end position="103"/>
    </location>
</feature>
<feature type="compositionally biased region" description="Basic and acidic residues" evidence="1">
    <location>
        <begin position="511"/>
        <end position="533"/>
    </location>
</feature>
<dbReference type="AlphaFoldDB" id="A0A7S1L7Y5"/>
<feature type="compositionally biased region" description="Low complexity" evidence="1">
    <location>
        <begin position="150"/>
        <end position="162"/>
    </location>
</feature>
<reference evidence="2" key="1">
    <citation type="submission" date="2021-01" db="EMBL/GenBank/DDBJ databases">
        <authorList>
            <person name="Corre E."/>
            <person name="Pelletier E."/>
            <person name="Niang G."/>
            <person name="Scheremetjew M."/>
            <person name="Finn R."/>
            <person name="Kale V."/>
            <person name="Holt S."/>
            <person name="Cochrane G."/>
            <person name="Meng A."/>
            <person name="Brown T."/>
            <person name="Cohen L."/>
        </authorList>
    </citation>
    <scope>NUCLEOTIDE SEQUENCE</scope>
    <source>
        <strain evidence="2">OF101</strain>
    </source>
</reference>
<evidence type="ECO:0008006" key="3">
    <source>
        <dbReference type="Google" id="ProtNLM"/>
    </source>
</evidence>
<feature type="compositionally biased region" description="Polar residues" evidence="1">
    <location>
        <begin position="455"/>
        <end position="468"/>
    </location>
</feature>
<feature type="compositionally biased region" description="Low complexity" evidence="1">
    <location>
        <begin position="296"/>
        <end position="313"/>
    </location>
</feature>
<name>A0A7S1L7Y5_ALECA</name>